<dbReference type="GO" id="GO:0003700">
    <property type="term" value="F:DNA-binding transcription factor activity"/>
    <property type="evidence" value="ECO:0007669"/>
    <property type="project" value="TreeGrafter"/>
</dbReference>
<dbReference type="PANTHER" id="PTHR30055">
    <property type="entry name" value="HTH-TYPE TRANSCRIPTIONAL REGULATOR RUTR"/>
    <property type="match status" value="1"/>
</dbReference>
<keyword evidence="1" id="KW-0805">Transcription regulation</keyword>
<accession>A0A4P6MW13</accession>
<name>A0A4P6MW13_9MICO</name>
<dbReference type="PANTHER" id="PTHR30055:SF234">
    <property type="entry name" value="HTH-TYPE TRANSCRIPTIONAL REGULATOR BETI"/>
    <property type="match status" value="1"/>
</dbReference>
<dbReference type="Pfam" id="PF00440">
    <property type="entry name" value="TetR_N"/>
    <property type="match status" value="1"/>
</dbReference>
<evidence type="ECO:0000256" key="1">
    <source>
        <dbReference type="ARBA" id="ARBA00023015"/>
    </source>
</evidence>
<dbReference type="GO" id="GO:0000976">
    <property type="term" value="F:transcription cis-regulatory region binding"/>
    <property type="evidence" value="ECO:0007669"/>
    <property type="project" value="TreeGrafter"/>
</dbReference>
<keyword evidence="7" id="KW-1185">Reference proteome</keyword>
<proteinExistence type="predicted"/>
<keyword evidence="2 4" id="KW-0238">DNA-binding</keyword>
<organism evidence="6 7">
    <name type="scientific">Janibacter limosus</name>
    <dbReference type="NCBI Taxonomy" id="53458"/>
    <lineage>
        <taxon>Bacteria</taxon>
        <taxon>Bacillati</taxon>
        <taxon>Actinomycetota</taxon>
        <taxon>Actinomycetes</taxon>
        <taxon>Micrococcales</taxon>
        <taxon>Intrasporangiaceae</taxon>
        <taxon>Janibacter</taxon>
    </lineage>
</organism>
<protein>
    <submittedName>
        <fullName evidence="6">TetR/AcrR family transcriptional regulator</fullName>
    </submittedName>
</protein>
<dbReference type="PRINTS" id="PR00455">
    <property type="entry name" value="HTHTETR"/>
</dbReference>
<dbReference type="EMBL" id="CP036164">
    <property type="protein sequence ID" value="QBF47132.1"/>
    <property type="molecule type" value="Genomic_DNA"/>
</dbReference>
<dbReference type="RefSeq" id="WP_130630330.1">
    <property type="nucleotide sequence ID" value="NZ_CP036164.1"/>
</dbReference>
<reference evidence="6 7" key="1">
    <citation type="submission" date="2019-02" db="EMBL/GenBank/DDBJ databases">
        <title>Genomic data mining of an Antarctic deep-sea actinobacterium, Janibacterlimosus P3-3-X1.</title>
        <authorList>
            <person name="Liao L."/>
            <person name="Chen B."/>
        </authorList>
    </citation>
    <scope>NUCLEOTIDE SEQUENCE [LARGE SCALE GENOMIC DNA]</scope>
    <source>
        <strain evidence="6 7">P3-3-X1</strain>
    </source>
</reference>
<dbReference type="AlphaFoldDB" id="A0A4P6MW13"/>
<evidence type="ECO:0000259" key="5">
    <source>
        <dbReference type="PROSITE" id="PS50977"/>
    </source>
</evidence>
<dbReference type="InterPro" id="IPR001647">
    <property type="entry name" value="HTH_TetR"/>
</dbReference>
<gene>
    <name evidence="6" type="ORF">EXU32_13275</name>
</gene>
<sequence>MSSPSSSDTTETILDGAMRALARHGSGLSMTDICRESGVSRGTLYRYFANREEVLQAVNAKILEVNRALFDAAIAARPDPADRVEVMLHTMLDFPSLFPHMKVLFEYEPKASLDFLHREADGVIASIAGYLRPALPKSRRRGALSAEDVAELLYRLVTSSFLIPTSTAAEVEAIFMRLWSAVDPTATQGGTTRGSAAAD</sequence>
<evidence type="ECO:0000313" key="7">
    <source>
        <dbReference type="Proteomes" id="UP000290408"/>
    </source>
</evidence>
<dbReference type="Proteomes" id="UP000290408">
    <property type="component" value="Chromosome"/>
</dbReference>
<keyword evidence="3" id="KW-0804">Transcription</keyword>
<dbReference type="KEGG" id="jli:EXU32_13275"/>
<dbReference type="PROSITE" id="PS50977">
    <property type="entry name" value="HTH_TETR_2"/>
    <property type="match status" value="1"/>
</dbReference>
<evidence type="ECO:0000256" key="3">
    <source>
        <dbReference type="ARBA" id="ARBA00023163"/>
    </source>
</evidence>
<evidence type="ECO:0000256" key="4">
    <source>
        <dbReference type="PROSITE-ProRule" id="PRU00335"/>
    </source>
</evidence>
<feature type="DNA-binding region" description="H-T-H motif" evidence="4">
    <location>
        <begin position="29"/>
        <end position="48"/>
    </location>
</feature>
<dbReference type="SUPFAM" id="SSF46689">
    <property type="entry name" value="Homeodomain-like"/>
    <property type="match status" value="1"/>
</dbReference>
<dbReference type="Gene3D" id="1.10.357.10">
    <property type="entry name" value="Tetracycline Repressor, domain 2"/>
    <property type="match status" value="1"/>
</dbReference>
<dbReference type="InterPro" id="IPR050109">
    <property type="entry name" value="HTH-type_TetR-like_transc_reg"/>
</dbReference>
<feature type="domain" description="HTH tetR-type" evidence="5">
    <location>
        <begin position="7"/>
        <end position="66"/>
    </location>
</feature>
<evidence type="ECO:0000313" key="6">
    <source>
        <dbReference type="EMBL" id="QBF47132.1"/>
    </source>
</evidence>
<evidence type="ECO:0000256" key="2">
    <source>
        <dbReference type="ARBA" id="ARBA00023125"/>
    </source>
</evidence>
<dbReference type="InterPro" id="IPR009057">
    <property type="entry name" value="Homeodomain-like_sf"/>
</dbReference>
<dbReference type="OrthoDB" id="4746440at2"/>